<dbReference type="EMBL" id="QKWJ01000037">
    <property type="protein sequence ID" value="RDK07667.1"/>
    <property type="molecule type" value="Genomic_DNA"/>
</dbReference>
<proteinExistence type="predicted"/>
<evidence type="ECO:0000313" key="2">
    <source>
        <dbReference type="Proteomes" id="UP000255165"/>
    </source>
</evidence>
<dbReference type="AlphaFoldDB" id="A0A370NPX6"/>
<dbReference type="Proteomes" id="UP000255165">
    <property type="component" value="Unassembled WGS sequence"/>
</dbReference>
<protein>
    <submittedName>
        <fullName evidence="1">Uncharacterized protein</fullName>
    </submittedName>
</protein>
<accession>A0A370NPX6</accession>
<organism evidence="1 2">
    <name type="scientific">Cupriavidus lacunae</name>
    <dbReference type="NCBI Taxonomy" id="2666307"/>
    <lineage>
        <taxon>Bacteria</taxon>
        <taxon>Pseudomonadati</taxon>
        <taxon>Pseudomonadota</taxon>
        <taxon>Betaproteobacteria</taxon>
        <taxon>Burkholderiales</taxon>
        <taxon>Burkholderiaceae</taxon>
        <taxon>Cupriavidus</taxon>
    </lineage>
</organism>
<evidence type="ECO:0000313" key="1">
    <source>
        <dbReference type="EMBL" id="RDK07667.1"/>
    </source>
</evidence>
<gene>
    <name evidence="1" type="ORF">DN412_24850</name>
</gene>
<comment type="caution">
    <text evidence="1">The sequence shown here is derived from an EMBL/GenBank/DDBJ whole genome shotgun (WGS) entry which is preliminary data.</text>
</comment>
<name>A0A370NPX6_9BURK</name>
<sequence>MTQDRVDTDGVPVGNGQHISPAEFLLMAGFLAYRAPMAPIAARVAARRVLDAVLGAAAAHGFADSDALEAMMACAEKSSRIWRLAEQATVAVGDRVAYLRVIRCAGVTLDVDS</sequence>
<keyword evidence="2" id="KW-1185">Reference proteome</keyword>
<reference evidence="2" key="1">
    <citation type="submission" date="2018-06" db="EMBL/GenBank/DDBJ databases">
        <authorList>
            <person name="Feng T."/>
            <person name="Jeon C.O."/>
        </authorList>
    </citation>
    <scope>NUCLEOTIDE SEQUENCE [LARGE SCALE GENOMIC DNA]</scope>
    <source>
        <strain evidence="2">S23</strain>
    </source>
</reference>